<gene>
    <name evidence="1" type="ORF">FF011L_50250</name>
</gene>
<dbReference type="RefSeq" id="WP_145354392.1">
    <property type="nucleotide sequence ID" value="NZ_CP036262.1"/>
</dbReference>
<dbReference type="OrthoDB" id="9982744at2"/>
<evidence type="ECO:0000313" key="2">
    <source>
        <dbReference type="Proteomes" id="UP000320672"/>
    </source>
</evidence>
<dbReference type="EMBL" id="CP036262">
    <property type="protein sequence ID" value="QDS96217.1"/>
    <property type="molecule type" value="Genomic_DNA"/>
</dbReference>
<dbReference type="KEGG" id="rml:FF011L_50250"/>
<evidence type="ECO:0000313" key="1">
    <source>
        <dbReference type="EMBL" id="QDS96217.1"/>
    </source>
</evidence>
<keyword evidence="2" id="KW-1185">Reference proteome</keyword>
<name>A0A517MN58_9BACT</name>
<accession>A0A517MN58</accession>
<sequence>MRIQRFIAAAIRFVVAQVECTKSAVARDIANAFHLQHRQTYMGMLPTGSDPMPCRLERGRSWLGKRSDRLSLAMVSA</sequence>
<reference evidence="1 2" key="1">
    <citation type="submission" date="2019-02" db="EMBL/GenBank/DDBJ databases">
        <title>Deep-cultivation of Planctomycetes and their phenomic and genomic characterization uncovers novel biology.</title>
        <authorList>
            <person name="Wiegand S."/>
            <person name="Jogler M."/>
            <person name="Boedeker C."/>
            <person name="Pinto D."/>
            <person name="Vollmers J."/>
            <person name="Rivas-Marin E."/>
            <person name="Kohn T."/>
            <person name="Peeters S.H."/>
            <person name="Heuer A."/>
            <person name="Rast P."/>
            <person name="Oberbeckmann S."/>
            <person name="Bunk B."/>
            <person name="Jeske O."/>
            <person name="Meyerdierks A."/>
            <person name="Storesund J.E."/>
            <person name="Kallscheuer N."/>
            <person name="Luecker S."/>
            <person name="Lage O.M."/>
            <person name="Pohl T."/>
            <person name="Merkel B.J."/>
            <person name="Hornburger P."/>
            <person name="Mueller R.-W."/>
            <person name="Bruemmer F."/>
            <person name="Labrenz M."/>
            <person name="Spormann A.M."/>
            <person name="Op den Camp H."/>
            <person name="Overmann J."/>
            <person name="Amann R."/>
            <person name="Jetten M.S.M."/>
            <person name="Mascher T."/>
            <person name="Medema M.H."/>
            <person name="Devos D.P."/>
            <person name="Kaster A.-K."/>
            <person name="Ovreas L."/>
            <person name="Rohde M."/>
            <person name="Galperin M.Y."/>
            <person name="Jogler C."/>
        </authorList>
    </citation>
    <scope>NUCLEOTIDE SEQUENCE [LARGE SCALE GENOMIC DNA]</scope>
    <source>
        <strain evidence="1 2">FF011L</strain>
    </source>
</reference>
<dbReference type="Proteomes" id="UP000320672">
    <property type="component" value="Chromosome"/>
</dbReference>
<dbReference type="AlphaFoldDB" id="A0A517MN58"/>
<organism evidence="1 2">
    <name type="scientific">Roseimaritima multifibrata</name>
    <dbReference type="NCBI Taxonomy" id="1930274"/>
    <lineage>
        <taxon>Bacteria</taxon>
        <taxon>Pseudomonadati</taxon>
        <taxon>Planctomycetota</taxon>
        <taxon>Planctomycetia</taxon>
        <taxon>Pirellulales</taxon>
        <taxon>Pirellulaceae</taxon>
        <taxon>Roseimaritima</taxon>
    </lineage>
</organism>
<protein>
    <submittedName>
        <fullName evidence="1">Uncharacterized protein</fullName>
    </submittedName>
</protein>
<proteinExistence type="predicted"/>